<feature type="compositionally biased region" description="Basic and acidic residues" evidence="1">
    <location>
        <begin position="1"/>
        <end position="24"/>
    </location>
</feature>
<dbReference type="Proteomes" id="UP000799766">
    <property type="component" value="Unassembled WGS sequence"/>
</dbReference>
<gene>
    <name evidence="3" type="ORF">BDY21DRAFT_331957</name>
</gene>
<evidence type="ECO:0000256" key="1">
    <source>
        <dbReference type="SAM" id="MobiDB-lite"/>
    </source>
</evidence>
<feature type="region of interest" description="Disordered" evidence="1">
    <location>
        <begin position="1"/>
        <end position="32"/>
    </location>
</feature>
<dbReference type="AlphaFoldDB" id="A0A6A6PBQ6"/>
<keyword evidence="4" id="KW-1185">Reference proteome</keyword>
<name>A0A6A6PBQ6_9PEZI</name>
<dbReference type="EMBL" id="MU001671">
    <property type="protein sequence ID" value="KAF2461384.1"/>
    <property type="molecule type" value="Genomic_DNA"/>
</dbReference>
<evidence type="ECO:0000259" key="2">
    <source>
        <dbReference type="Pfam" id="PF04419"/>
    </source>
</evidence>
<evidence type="ECO:0000313" key="3">
    <source>
        <dbReference type="EMBL" id="KAF2461384.1"/>
    </source>
</evidence>
<organism evidence="3 4">
    <name type="scientific">Lineolata rhizophorae</name>
    <dbReference type="NCBI Taxonomy" id="578093"/>
    <lineage>
        <taxon>Eukaryota</taxon>
        <taxon>Fungi</taxon>
        <taxon>Dikarya</taxon>
        <taxon>Ascomycota</taxon>
        <taxon>Pezizomycotina</taxon>
        <taxon>Dothideomycetes</taxon>
        <taxon>Dothideomycetes incertae sedis</taxon>
        <taxon>Lineolatales</taxon>
        <taxon>Lineolataceae</taxon>
        <taxon>Lineolata</taxon>
    </lineage>
</organism>
<dbReference type="Pfam" id="PF04419">
    <property type="entry name" value="SERF-like_N"/>
    <property type="match status" value="1"/>
</dbReference>
<evidence type="ECO:0000313" key="4">
    <source>
        <dbReference type="Proteomes" id="UP000799766"/>
    </source>
</evidence>
<accession>A0A6A6PBQ6</accession>
<feature type="domain" description="Small EDRK-rich factor-like N-terminal" evidence="2">
    <location>
        <begin position="1"/>
        <end position="31"/>
    </location>
</feature>
<reference evidence="3" key="1">
    <citation type="journal article" date="2020" name="Stud. Mycol.">
        <title>101 Dothideomycetes genomes: a test case for predicting lifestyles and emergence of pathogens.</title>
        <authorList>
            <person name="Haridas S."/>
            <person name="Albert R."/>
            <person name="Binder M."/>
            <person name="Bloem J."/>
            <person name="Labutti K."/>
            <person name="Salamov A."/>
            <person name="Andreopoulos B."/>
            <person name="Baker S."/>
            <person name="Barry K."/>
            <person name="Bills G."/>
            <person name="Bluhm B."/>
            <person name="Cannon C."/>
            <person name="Castanera R."/>
            <person name="Culley D."/>
            <person name="Daum C."/>
            <person name="Ezra D."/>
            <person name="Gonzalez J."/>
            <person name="Henrissat B."/>
            <person name="Kuo A."/>
            <person name="Liang C."/>
            <person name="Lipzen A."/>
            <person name="Lutzoni F."/>
            <person name="Magnuson J."/>
            <person name="Mondo S."/>
            <person name="Nolan M."/>
            <person name="Ohm R."/>
            <person name="Pangilinan J."/>
            <person name="Park H.-J."/>
            <person name="Ramirez L."/>
            <person name="Alfaro M."/>
            <person name="Sun H."/>
            <person name="Tritt A."/>
            <person name="Yoshinaga Y."/>
            <person name="Zwiers L.-H."/>
            <person name="Turgeon B."/>
            <person name="Goodwin S."/>
            <person name="Spatafora J."/>
            <person name="Crous P."/>
            <person name="Grigoriev I."/>
        </authorList>
    </citation>
    <scope>NUCLEOTIDE SEQUENCE</scope>
    <source>
        <strain evidence="3">ATCC 16933</strain>
    </source>
</reference>
<protein>
    <recommendedName>
        <fullName evidence="2">Small EDRK-rich factor-like N-terminal domain-containing protein</fullName>
    </recommendedName>
</protein>
<sequence length="119" mass="12831">MARGNQREKAREKNLKAQASEKKKNNVSPIKPSPYGAVIAGFSRLTTPTTAGGRSRRSSNMFSLSLSQLSGTEFARVKEDQAAIMRAKQAAGKCCQPAPVPPPPPFSLTFLPCCFACRC</sequence>
<dbReference type="InterPro" id="IPR007513">
    <property type="entry name" value="SERF-like_N"/>
</dbReference>
<proteinExistence type="predicted"/>
<dbReference type="OrthoDB" id="18018at2759"/>